<accession>A0A1F6GG46</accession>
<dbReference type="Proteomes" id="UP000178449">
    <property type="component" value="Unassembled WGS sequence"/>
</dbReference>
<evidence type="ECO:0008006" key="3">
    <source>
        <dbReference type="Google" id="ProtNLM"/>
    </source>
</evidence>
<evidence type="ECO:0000313" key="2">
    <source>
        <dbReference type="Proteomes" id="UP000178449"/>
    </source>
</evidence>
<evidence type="ECO:0000313" key="1">
    <source>
        <dbReference type="EMBL" id="OGG97068.1"/>
    </source>
</evidence>
<name>A0A1F6GG46_9PROT</name>
<organism evidence="1 2">
    <name type="scientific">Candidatus Lambdaproteobacteria bacterium RIFOXYD2_FULL_50_16</name>
    <dbReference type="NCBI Taxonomy" id="1817772"/>
    <lineage>
        <taxon>Bacteria</taxon>
        <taxon>Pseudomonadati</taxon>
        <taxon>Pseudomonadota</taxon>
        <taxon>Candidatus Lambdaproteobacteria</taxon>
    </lineage>
</organism>
<dbReference type="CDD" id="cd06561">
    <property type="entry name" value="AlkD_like"/>
    <property type="match status" value="1"/>
</dbReference>
<dbReference type="Gene3D" id="1.25.10.90">
    <property type="match status" value="1"/>
</dbReference>
<dbReference type="InterPro" id="IPR014825">
    <property type="entry name" value="DNA_alkylation"/>
</dbReference>
<dbReference type="PANTHER" id="PTHR41291:SF1">
    <property type="entry name" value="DNA ALKYLATION REPAIR PROTEIN"/>
    <property type="match status" value="1"/>
</dbReference>
<sequence>MANEKNRQGQKRFGITPTQGLGVTMPQVRALAQALGTNHPLAQELWASGIHEARIMATIVADPAQVTFEDAKKWALDFETWDLCDQCCLNLFCHTSLKWDLVEAWANAPEEWLKRAAFALMAVLAVHEKNEPDARFVGYLSLVETAAEDPRNFVKKAVNWALRQLGKRSWALRQAALDLALTLSQRAEPAPRWIGKDAYKELSDPKTQARIQR</sequence>
<proteinExistence type="predicted"/>
<dbReference type="EMBL" id="MFNE01000006">
    <property type="protein sequence ID" value="OGG97068.1"/>
    <property type="molecule type" value="Genomic_DNA"/>
</dbReference>
<comment type="caution">
    <text evidence="1">The sequence shown here is derived from an EMBL/GenBank/DDBJ whole genome shotgun (WGS) entry which is preliminary data.</text>
</comment>
<dbReference type="STRING" id="1817772.A2527_03010"/>
<dbReference type="SUPFAM" id="SSF48371">
    <property type="entry name" value="ARM repeat"/>
    <property type="match status" value="1"/>
</dbReference>
<dbReference type="Pfam" id="PF08713">
    <property type="entry name" value="DNA_alkylation"/>
    <property type="match status" value="1"/>
</dbReference>
<dbReference type="InterPro" id="IPR016024">
    <property type="entry name" value="ARM-type_fold"/>
</dbReference>
<dbReference type="PANTHER" id="PTHR41291">
    <property type="entry name" value="DNA ALKYLATION REPAIR PROTEIN"/>
    <property type="match status" value="1"/>
</dbReference>
<protein>
    <recommendedName>
        <fullName evidence="3">DNA alkylation repair protein</fullName>
    </recommendedName>
</protein>
<dbReference type="AlphaFoldDB" id="A0A1F6GG46"/>
<reference evidence="1 2" key="1">
    <citation type="journal article" date="2016" name="Nat. Commun.">
        <title>Thousands of microbial genomes shed light on interconnected biogeochemical processes in an aquifer system.</title>
        <authorList>
            <person name="Anantharaman K."/>
            <person name="Brown C.T."/>
            <person name="Hug L.A."/>
            <person name="Sharon I."/>
            <person name="Castelle C.J."/>
            <person name="Probst A.J."/>
            <person name="Thomas B.C."/>
            <person name="Singh A."/>
            <person name="Wilkins M.J."/>
            <person name="Karaoz U."/>
            <person name="Brodie E.L."/>
            <person name="Williams K.H."/>
            <person name="Hubbard S.S."/>
            <person name="Banfield J.F."/>
        </authorList>
    </citation>
    <scope>NUCLEOTIDE SEQUENCE [LARGE SCALE GENOMIC DNA]</scope>
</reference>
<gene>
    <name evidence="1" type="ORF">A2527_03010</name>
</gene>